<dbReference type="WBParaSite" id="RSKR_0001149200.1">
    <property type="protein sequence ID" value="RSKR_0001149200.1"/>
    <property type="gene ID" value="RSKR_0001149200"/>
</dbReference>
<dbReference type="Proteomes" id="UP000095286">
    <property type="component" value="Unplaced"/>
</dbReference>
<proteinExistence type="predicted"/>
<protein>
    <submittedName>
        <fullName evidence="2">SAP domain-containing protein</fullName>
    </submittedName>
</protein>
<sequence>MSGFHDKGFHIPKDITPKNSNEALLNRYSKVDRHNIADLTIVSPSKYRNTQFCTSTPNHSFMEDDYSLEGIYHGELSRSGTPCSSISHFKVDSNRLSPTLELPTCGIVGNNAGSFKQFNSFLSDDITFSDICGGSMSEDDSMVVDPLGFKTPKPYLSHIPAMLPLVNHKRKMIENVLTKSSVLDKICDVTPKPSYDGMSNEELNKRLQMNGLAKCGKKKAIVLLNKIYEQNHPICTLEETFVDCPNGRKRKLDVNCEPVIEINEYSDSFNSSSSSSGNDETLNPNMEYEKETNPKSKSQFKTLFIMFMRKPENEIIYNQMLRGEVIKLDEVYALVKRSTHAIRKISKPMLMQVLDSSTLPCKMPDDGWKRKAKKG</sequence>
<evidence type="ECO:0000313" key="2">
    <source>
        <dbReference type="WBParaSite" id="RSKR_0001149200.1"/>
    </source>
</evidence>
<evidence type="ECO:0000313" key="1">
    <source>
        <dbReference type="Proteomes" id="UP000095286"/>
    </source>
</evidence>
<accession>A0AC35UHI7</accession>
<organism evidence="1 2">
    <name type="scientific">Rhabditophanes sp. KR3021</name>
    <dbReference type="NCBI Taxonomy" id="114890"/>
    <lineage>
        <taxon>Eukaryota</taxon>
        <taxon>Metazoa</taxon>
        <taxon>Ecdysozoa</taxon>
        <taxon>Nematoda</taxon>
        <taxon>Chromadorea</taxon>
        <taxon>Rhabditida</taxon>
        <taxon>Tylenchina</taxon>
        <taxon>Panagrolaimomorpha</taxon>
        <taxon>Strongyloidoidea</taxon>
        <taxon>Alloionematidae</taxon>
        <taxon>Rhabditophanes</taxon>
    </lineage>
</organism>
<name>A0AC35UHI7_9BILA</name>
<reference evidence="2" key="1">
    <citation type="submission" date="2016-11" db="UniProtKB">
        <authorList>
            <consortium name="WormBaseParasite"/>
        </authorList>
    </citation>
    <scope>IDENTIFICATION</scope>
    <source>
        <strain evidence="2">KR3021</strain>
    </source>
</reference>